<sequence>MVSQSSMIFMGLSALISVVVPIFCFVYFYKKTKLSWKPVIVGSLIFIFFSLVLEGIMNVYILTINSNTASIVENRYLYALYGGLSAGFFEEIGRLIGFYYLLKKYREWKDGIGYAIGHGGIEAILIGVIAGIQNLLMSNMINSGGFEKLLTTNNNSNLLAIKEQLVNTSSYMYLMIGVERISAFIIQISLSLLVLYGVKNNKKFLFVLYAIVIHASVDFIVVFSQSLGLHTLIIEGILIVMAIVSIFVIKRFKILFMENTQQTINNTNNLA</sequence>
<keyword evidence="2" id="KW-0614">Plasmid</keyword>
<organism evidence="2 3">
    <name type="scientific">Bacillus tropicus</name>
    <dbReference type="NCBI Taxonomy" id="2026188"/>
    <lineage>
        <taxon>Bacteria</taxon>
        <taxon>Bacillati</taxon>
        <taxon>Bacillota</taxon>
        <taxon>Bacilli</taxon>
        <taxon>Bacillales</taxon>
        <taxon>Bacillaceae</taxon>
        <taxon>Bacillus</taxon>
        <taxon>Bacillus cereus group</taxon>
    </lineage>
</organism>
<keyword evidence="3" id="KW-1185">Reference proteome</keyword>
<dbReference type="RefSeq" id="WP_042514460.1">
    <property type="nucleotide sequence ID" value="NZ_CP065740.1"/>
</dbReference>
<dbReference type="Pfam" id="PF10086">
    <property type="entry name" value="YhfC"/>
    <property type="match status" value="1"/>
</dbReference>
<evidence type="ECO:0000256" key="1">
    <source>
        <dbReference type="SAM" id="Phobius"/>
    </source>
</evidence>
<evidence type="ECO:0000313" key="2">
    <source>
        <dbReference type="EMBL" id="QPR80429.1"/>
    </source>
</evidence>
<feature type="transmembrane region" description="Helical" evidence="1">
    <location>
        <begin position="204"/>
        <end position="223"/>
    </location>
</feature>
<accession>A0A7T2V8U4</accession>
<dbReference type="InterPro" id="IPR011397">
    <property type="entry name" value="YhfC"/>
</dbReference>
<gene>
    <name evidence="2" type="ORF">I6G77_28245</name>
</gene>
<keyword evidence="1" id="KW-1133">Transmembrane helix</keyword>
<feature type="transmembrane region" description="Helical" evidence="1">
    <location>
        <begin position="114"/>
        <end position="136"/>
    </location>
</feature>
<proteinExistence type="predicted"/>
<feature type="transmembrane region" description="Helical" evidence="1">
    <location>
        <begin position="76"/>
        <end position="102"/>
    </location>
</feature>
<keyword evidence="2" id="KW-0378">Hydrolase</keyword>
<evidence type="ECO:0000313" key="3">
    <source>
        <dbReference type="Proteomes" id="UP000594791"/>
    </source>
</evidence>
<feature type="transmembrane region" description="Helical" evidence="1">
    <location>
        <begin position="229"/>
        <end position="249"/>
    </location>
</feature>
<feature type="transmembrane region" description="Helical" evidence="1">
    <location>
        <begin position="6"/>
        <end position="29"/>
    </location>
</feature>
<keyword evidence="2" id="KW-0645">Protease</keyword>
<keyword evidence="2" id="KW-0482">Metalloprotease</keyword>
<reference evidence="2 3" key="1">
    <citation type="submission" date="2020-12" db="EMBL/GenBank/DDBJ databases">
        <title>FDA dAtabase for Regulatory Grade micrObial Sequences (FDA-ARGOS): Supporting development and validation of Infectious Disease Dx tests.</title>
        <authorList>
            <person name="Nelson B."/>
            <person name="Plummer A."/>
            <person name="Tallon L."/>
            <person name="Sadzewicz L."/>
            <person name="Zhao X."/>
            <person name="Boylan J."/>
            <person name="Ott S."/>
            <person name="Bowen H."/>
            <person name="Vavikolanu K."/>
            <person name="Mehta A."/>
            <person name="Aluvathingal J."/>
            <person name="Nadendla S."/>
            <person name="Myers T."/>
            <person name="Yan Y."/>
            <person name="Sichtig H."/>
        </authorList>
    </citation>
    <scope>NUCLEOTIDE SEQUENCE [LARGE SCALE GENOMIC DNA]</scope>
    <source>
        <strain evidence="2 3">FDAARGOS_920</strain>
        <plasmid evidence="2 3">unnamed</plasmid>
    </source>
</reference>
<dbReference type="PIRSF" id="PIRSF033101">
    <property type="entry name" value="UCP033101"/>
    <property type="match status" value="1"/>
</dbReference>
<name>A0A7T2V8U4_9BACI</name>
<keyword evidence="1" id="KW-0812">Transmembrane</keyword>
<geneLocation type="plasmid" evidence="2 3">
    <name>unnamed</name>
</geneLocation>
<keyword evidence="1" id="KW-0472">Membrane</keyword>
<dbReference type="Proteomes" id="UP000594791">
    <property type="component" value="Plasmid unnamed"/>
</dbReference>
<dbReference type="EMBL" id="CP065740">
    <property type="protein sequence ID" value="QPR80429.1"/>
    <property type="molecule type" value="Genomic_DNA"/>
</dbReference>
<feature type="transmembrane region" description="Helical" evidence="1">
    <location>
        <begin position="41"/>
        <end position="64"/>
    </location>
</feature>
<dbReference type="GO" id="GO:0008237">
    <property type="term" value="F:metallopeptidase activity"/>
    <property type="evidence" value="ECO:0007669"/>
    <property type="project" value="UniProtKB-KW"/>
</dbReference>
<feature type="transmembrane region" description="Helical" evidence="1">
    <location>
        <begin position="171"/>
        <end position="197"/>
    </location>
</feature>
<protein>
    <submittedName>
        <fullName evidence="2">YhfC family intramembrane metalloprotease</fullName>
    </submittedName>
</protein>